<keyword evidence="2" id="KW-1185">Reference proteome</keyword>
<proteinExistence type="predicted"/>
<evidence type="ECO:0000313" key="2">
    <source>
        <dbReference type="Proteomes" id="UP000195043"/>
    </source>
</evidence>
<dbReference type="OrthoDB" id="9798683at2"/>
<dbReference type="InterPro" id="IPR010843">
    <property type="entry name" value="Uncharacterised_AroM"/>
</dbReference>
<name>A0A242AB48_9ENTE</name>
<evidence type="ECO:0000313" key="1">
    <source>
        <dbReference type="EMBL" id="OTN77833.1"/>
    </source>
</evidence>
<dbReference type="AlphaFoldDB" id="A0A242AB48"/>
<accession>A0A242AB48</accession>
<dbReference type="RefSeq" id="WP_086275809.1">
    <property type="nucleotide sequence ID" value="NZ_NGKU01000001.1"/>
</dbReference>
<gene>
    <name evidence="1" type="ORF">A5886_002934</name>
</gene>
<comment type="caution">
    <text evidence="1">The sequence shown here is derived from an EMBL/GenBank/DDBJ whole genome shotgun (WGS) entry which is preliminary data.</text>
</comment>
<organism evidence="1 2">
    <name type="scientific">Candidatus Enterococcus testudinis</name>
    <dbReference type="NCBI Taxonomy" id="1834191"/>
    <lineage>
        <taxon>Bacteria</taxon>
        <taxon>Bacillati</taxon>
        <taxon>Bacillota</taxon>
        <taxon>Bacilli</taxon>
        <taxon>Lactobacillales</taxon>
        <taxon>Enterococcaceae</taxon>
        <taxon>Enterococcus</taxon>
    </lineage>
</organism>
<sequence>MKKIVFVTIGEAPRLDIADSFAAFFQKSANVKQDGLLNGLTMTKAEKLLSPQGNEEVVVSTFCNDESIRMSKEKVQARMQQKIDDLETQGVDVIVVLCTAEFENLTTKKAILVEPERILLPYIQQKFGKQQLGVMLPLALQIEASGKKWQTNQLNPIFAAASPYDFSEDTFAKAGNYLQKAGAEAIILDCMGYSRYMSEFVIQVTGLPVYQSNELLFEYVQHTF</sequence>
<dbReference type="Proteomes" id="UP000195043">
    <property type="component" value="Unassembled WGS sequence"/>
</dbReference>
<dbReference type="EMBL" id="NGKU01000001">
    <property type="protein sequence ID" value="OTN77833.1"/>
    <property type="molecule type" value="Genomic_DNA"/>
</dbReference>
<protein>
    <recommendedName>
        <fullName evidence="3">AroM protein</fullName>
    </recommendedName>
</protein>
<reference evidence="1 2" key="1">
    <citation type="submission" date="2017-05" db="EMBL/GenBank/DDBJ databases">
        <title>The Genome Sequence of Enterococcus sp. 8G7_MSG3316.</title>
        <authorList>
            <consortium name="The Broad Institute Genomics Platform"/>
            <consortium name="The Broad Institute Genomic Center for Infectious Diseases"/>
            <person name="Earl A."/>
            <person name="Manson A."/>
            <person name="Schwartman J."/>
            <person name="Gilmore M."/>
            <person name="Abouelleil A."/>
            <person name="Cao P."/>
            <person name="Chapman S."/>
            <person name="Cusick C."/>
            <person name="Shea T."/>
            <person name="Young S."/>
            <person name="Neafsey D."/>
            <person name="Nusbaum C."/>
            <person name="Birren B."/>
        </authorList>
    </citation>
    <scope>NUCLEOTIDE SEQUENCE [LARGE SCALE GENOMIC DNA]</scope>
    <source>
        <strain evidence="1 2">8G7_MSG3316</strain>
    </source>
</reference>
<evidence type="ECO:0008006" key="3">
    <source>
        <dbReference type="Google" id="ProtNLM"/>
    </source>
</evidence>
<dbReference type="Pfam" id="PF07302">
    <property type="entry name" value="AroM"/>
    <property type="match status" value="1"/>
</dbReference>
<dbReference type="NCBIfam" id="NF007788">
    <property type="entry name" value="PRK10481.1"/>
    <property type="match status" value="1"/>
</dbReference>
<dbReference type="STRING" id="1834191.A5886_002934"/>